<dbReference type="PANTHER" id="PTHR30033:SF1">
    <property type="entry name" value="FLAGELLAR HOOK-ASSOCIATED PROTEIN 1"/>
    <property type="match status" value="1"/>
</dbReference>
<organism evidence="10 11">
    <name type="scientific">Orenia metallireducens</name>
    <dbReference type="NCBI Taxonomy" id="1413210"/>
    <lineage>
        <taxon>Bacteria</taxon>
        <taxon>Bacillati</taxon>
        <taxon>Bacillota</taxon>
        <taxon>Clostridia</taxon>
        <taxon>Halanaerobiales</taxon>
        <taxon>Halobacteroidaceae</taxon>
        <taxon>Orenia</taxon>
    </lineage>
</organism>
<keyword evidence="10" id="KW-0966">Cell projection</keyword>
<name>A0A285GC93_9FIRM</name>
<dbReference type="AlphaFoldDB" id="A0A285GC93"/>
<dbReference type="InterPro" id="IPR010810">
    <property type="entry name" value="Flagellin_hook_IN_motif"/>
</dbReference>
<evidence type="ECO:0000256" key="2">
    <source>
        <dbReference type="ARBA" id="ARBA00004613"/>
    </source>
</evidence>
<evidence type="ECO:0000256" key="3">
    <source>
        <dbReference type="ARBA" id="ARBA00009677"/>
    </source>
</evidence>
<dbReference type="SUPFAM" id="SSF64518">
    <property type="entry name" value="Phase 1 flagellin"/>
    <property type="match status" value="1"/>
</dbReference>
<evidence type="ECO:0000259" key="7">
    <source>
        <dbReference type="Pfam" id="PF00460"/>
    </source>
</evidence>
<comment type="subcellular location">
    <subcellularLocation>
        <location evidence="1">Bacterial flagellum</location>
    </subcellularLocation>
    <subcellularLocation>
        <location evidence="2">Secreted</location>
    </subcellularLocation>
</comment>
<evidence type="ECO:0000259" key="9">
    <source>
        <dbReference type="Pfam" id="PF22638"/>
    </source>
</evidence>
<feature type="domain" description="Flagellar basal-body/hook protein C-terminal" evidence="8">
    <location>
        <begin position="724"/>
        <end position="762"/>
    </location>
</feature>
<dbReference type="EMBL" id="OBDZ01000006">
    <property type="protein sequence ID" value="SNY20794.1"/>
    <property type="molecule type" value="Genomic_DNA"/>
</dbReference>
<dbReference type="Pfam" id="PF07196">
    <property type="entry name" value="Flagellin_IN"/>
    <property type="match status" value="2"/>
</dbReference>
<dbReference type="InterPro" id="IPR002371">
    <property type="entry name" value="FlgK"/>
</dbReference>
<keyword evidence="6" id="KW-0975">Bacterial flagellum</keyword>
<evidence type="ECO:0000259" key="8">
    <source>
        <dbReference type="Pfam" id="PF06429"/>
    </source>
</evidence>
<evidence type="ECO:0000256" key="4">
    <source>
        <dbReference type="ARBA" id="ARBA00016244"/>
    </source>
</evidence>
<feature type="domain" description="Flagellar hook-associated protein FlgK helical" evidence="9">
    <location>
        <begin position="98"/>
        <end position="320"/>
    </location>
</feature>
<evidence type="ECO:0000313" key="10">
    <source>
        <dbReference type="EMBL" id="SNY20794.1"/>
    </source>
</evidence>
<protein>
    <recommendedName>
        <fullName evidence="4">Flagellar hook-associated protein 1</fullName>
    </recommendedName>
</protein>
<dbReference type="Pfam" id="PF06429">
    <property type="entry name" value="Flg_bbr_C"/>
    <property type="match status" value="1"/>
</dbReference>
<keyword evidence="10" id="KW-0969">Cilium</keyword>
<accession>A0A285GC93</accession>
<dbReference type="Pfam" id="PF00460">
    <property type="entry name" value="Flg_bb_rod"/>
    <property type="match status" value="1"/>
</dbReference>
<dbReference type="NCBIfam" id="TIGR02492">
    <property type="entry name" value="flgK_ends"/>
    <property type="match status" value="1"/>
</dbReference>
<dbReference type="GO" id="GO:0009424">
    <property type="term" value="C:bacterial-type flagellum hook"/>
    <property type="evidence" value="ECO:0007669"/>
    <property type="project" value="InterPro"/>
</dbReference>
<evidence type="ECO:0000256" key="6">
    <source>
        <dbReference type="ARBA" id="ARBA00023143"/>
    </source>
</evidence>
<keyword evidence="5" id="KW-0964">Secreted</keyword>
<gene>
    <name evidence="10" type="ORF">SAMN06265827_10623</name>
</gene>
<feature type="domain" description="Flagellar basal body rod protein N-terminal" evidence="7">
    <location>
        <begin position="10"/>
        <end position="37"/>
    </location>
</feature>
<dbReference type="Pfam" id="PF22638">
    <property type="entry name" value="FlgK_D1"/>
    <property type="match status" value="1"/>
</dbReference>
<dbReference type="InterPro" id="IPR053927">
    <property type="entry name" value="FlgK_helical"/>
</dbReference>
<sequence length="766" mass="83006">MGSTFSGIEIGKRAVQVQKKSLEVVGHNIANANTEGYSRQEVILSATSPLNVDGVGAGQVGTGVKISKIQRMRDDFTDMRLREESTTQGMWEVTRDSLSELELIFNEPSEDGLRNMLDGYWNSLQDLNNNPESEAVRATVRQRALAVTDTFNHLHSQLSEYQNSLNSRVEIKVNDINSYATQIADLNTQIVEARAVGQEANDLEDKRNLLLQKLSKITNIRAKEDEIGAVRVSISSQQLVAGSRVTELETVEDSSNNDFLKVQWENGNNAIFSGGEIKGLLDARDDSESGIPHYIDELNQVAVNFMDEFNQQHREGYGLSDVEMNTMVSSSQGNPANPLENGSGSFEVILNGNTIGPIDVASGASLNDIAASIDSQTGLNAAVVSKSSSINYKKAVISKSNAVDDKTASLGSEGDFDITIGDNTETISVLATDSLEDIRDKINASDISADITASINADNMLVMTPSDITNKADITYNNGDDIVQALGIADSESEVIGYEGKFDISIGGDEDTISVLATDSLEDIRDKINSSLLSGDVTASINDNNMLVITPSDVNNRAEISHNSGDNILQGLGIENNILEIKGTNADDKIDLVNTSDDGERDIVNLLGMKGIGVGRDFFTGTSAKDITISTAIKNDLRNIAAASKTYDRDNDSKNDYPRNSDVALKLAKIGSTDLLPEKNSTSTFSEYYSSVIAKLGVDSQRAERMVQNQETLTKQMNEDQASYSGVSLDEEMGKMIQYQHAYNAAAKIVSTMDELLETLVNGLKR</sequence>
<comment type="similarity">
    <text evidence="3">Belongs to the flagella basal body rod proteins family.</text>
</comment>
<dbReference type="RefSeq" id="WP_097017057.1">
    <property type="nucleotide sequence ID" value="NZ_OBDZ01000006.1"/>
</dbReference>
<reference evidence="11" key="1">
    <citation type="submission" date="2017-09" db="EMBL/GenBank/DDBJ databases">
        <authorList>
            <person name="Varghese N."/>
            <person name="Submissions S."/>
        </authorList>
    </citation>
    <scope>NUCLEOTIDE SEQUENCE [LARGE SCALE GENOMIC DNA]</scope>
    <source>
        <strain evidence="11">MSL47</strain>
    </source>
</reference>
<dbReference type="GO" id="GO:0005576">
    <property type="term" value="C:extracellular region"/>
    <property type="evidence" value="ECO:0007669"/>
    <property type="project" value="UniProtKB-SubCell"/>
</dbReference>
<dbReference type="GO" id="GO:0044780">
    <property type="term" value="P:bacterial-type flagellum assembly"/>
    <property type="evidence" value="ECO:0007669"/>
    <property type="project" value="InterPro"/>
</dbReference>
<dbReference type="InterPro" id="IPR010930">
    <property type="entry name" value="Flg_bb/hook_C_dom"/>
</dbReference>
<keyword evidence="11" id="KW-1185">Reference proteome</keyword>
<keyword evidence="10" id="KW-0282">Flagellum</keyword>
<evidence type="ECO:0000256" key="5">
    <source>
        <dbReference type="ARBA" id="ARBA00022525"/>
    </source>
</evidence>
<dbReference type="Proteomes" id="UP000219573">
    <property type="component" value="Unassembled WGS sequence"/>
</dbReference>
<dbReference type="GO" id="GO:0005198">
    <property type="term" value="F:structural molecule activity"/>
    <property type="evidence" value="ECO:0007669"/>
    <property type="project" value="InterPro"/>
</dbReference>
<dbReference type="PANTHER" id="PTHR30033">
    <property type="entry name" value="FLAGELLAR HOOK-ASSOCIATED PROTEIN 1"/>
    <property type="match status" value="1"/>
</dbReference>
<proteinExistence type="inferred from homology"/>
<evidence type="ECO:0000256" key="1">
    <source>
        <dbReference type="ARBA" id="ARBA00004365"/>
    </source>
</evidence>
<dbReference type="InterPro" id="IPR001444">
    <property type="entry name" value="Flag_bb_rod_N"/>
</dbReference>
<dbReference type="OrthoDB" id="9802553at2"/>
<evidence type="ECO:0000313" key="11">
    <source>
        <dbReference type="Proteomes" id="UP000219573"/>
    </source>
</evidence>